<name>A0A3E1RAZ2_9BURK</name>
<keyword evidence="2" id="KW-0645">Protease</keyword>
<dbReference type="InterPro" id="IPR016047">
    <property type="entry name" value="M23ase_b-sheet_dom"/>
</dbReference>
<comment type="caution">
    <text evidence="8">The sequence shown here is derived from an EMBL/GenBank/DDBJ whole genome shotgun (WGS) entry which is preliminary data.</text>
</comment>
<dbReference type="InterPro" id="IPR050570">
    <property type="entry name" value="Cell_wall_metabolism_enzyme"/>
</dbReference>
<dbReference type="Gene3D" id="2.70.70.10">
    <property type="entry name" value="Glucose Permease (Domain IIA)"/>
    <property type="match status" value="1"/>
</dbReference>
<dbReference type="PANTHER" id="PTHR21666">
    <property type="entry name" value="PEPTIDASE-RELATED"/>
    <property type="match status" value="1"/>
</dbReference>
<dbReference type="GO" id="GO:0006508">
    <property type="term" value="P:proteolysis"/>
    <property type="evidence" value="ECO:0007669"/>
    <property type="project" value="UniProtKB-KW"/>
</dbReference>
<organism evidence="8 9">
    <name type="scientific">Rhodoferax lacus</name>
    <dbReference type="NCBI Taxonomy" id="2184758"/>
    <lineage>
        <taxon>Bacteria</taxon>
        <taxon>Pseudomonadati</taxon>
        <taxon>Pseudomonadota</taxon>
        <taxon>Betaproteobacteria</taxon>
        <taxon>Burkholderiales</taxon>
        <taxon>Comamonadaceae</taxon>
        <taxon>Rhodoferax</taxon>
    </lineage>
</organism>
<dbReference type="GO" id="GO:0004222">
    <property type="term" value="F:metalloendopeptidase activity"/>
    <property type="evidence" value="ECO:0007669"/>
    <property type="project" value="TreeGrafter"/>
</dbReference>
<keyword evidence="6" id="KW-0482">Metalloprotease</keyword>
<evidence type="ECO:0000259" key="7">
    <source>
        <dbReference type="Pfam" id="PF01551"/>
    </source>
</evidence>
<dbReference type="GO" id="GO:0046872">
    <property type="term" value="F:metal ion binding"/>
    <property type="evidence" value="ECO:0007669"/>
    <property type="project" value="UniProtKB-KW"/>
</dbReference>
<keyword evidence="3" id="KW-0479">Metal-binding</keyword>
<evidence type="ECO:0000256" key="4">
    <source>
        <dbReference type="ARBA" id="ARBA00022801"/>
    </source>
</evidence>
<evidence type="ECO:0000256" key="6">
    <source>
        <dbReference type="ARBA" id="ARBA00023049"/>
    </source>
</evidence>
<proteinExistence type="predicted"/>
<dbReference type="Proteomes" id="UP000260665">
    <property type="component" value="Unassembled WGS sequence"/>
</dbReference>
<gene>
    <name evidence="8" type="ORF">DIC66_14595</name>
</gene>
<dbReference type="InterPro" id="IPR011055">
    <property type="entry name" value="Dup_hybrid_motif"/>
</dbReference>
<comment type="cofactor">
    <cofactor evidence="1">
        <name>Zn(2+)</name>
        <dbReference type="ChEBI" id="CHEBI:29105"/>
    </cofactor>
</comment>
<accession>A0A3E1RAZ2</accession>
<protein>
    <submittedName>
        <fullName evidence="8">Peptidase M23</fullName>
    </submittedName>
</protein>
<keyword evidence="5" id="KW-0862">Zinc</keyword>
<keyword evidence="9" id="KW-1185">Reference proteome</keyword>
<dbReference type="PANTHER" id="PTHR21666:SF288">
    <property type="entry name" value="CELL DIVISION PROTEIN YTFB"/>
    <property type="match status" value="1"/>
</dbReference>
<dbReference type="Gene3D" id="3.10.450.350">
    <property type="match status" value="2"/>
</dbReference>
<dbReference type="AlphaFoldDB" id="A0A3E1RAZ2"/>
<dbReference type="Pfam" id="PF01551">
    <property type="entry name" value="Peptidase_M23"/>
    <property type="match status" value="1"/>
</dbReference>
<evidence type="ECO:0000313" key="9">
    <source>
        <dbReference type="Proteomes" id="UP000260665"/>
    </source>
</evidence>
<dbReference type="CDD" id="cd12797">
    <property type="entry name" value="M23_peptidase"/>
    <property type="match status" value="1"/>
</dbReference>
<dbReference type="OrthoDB" id="9815245at2"/>
<keyword evidence="4" id="KW-0378">Hydrolase</keyword>
<sequence length="486" mass="51664">MEPAAAILVASPCPPGVPILKSAISRTAGQLLSATADLLARHPKRISAIVAALLLSGTGFTFAVANLAPDASQLPVRSLTEVLKSPDLASQVSALEAQAQTLNLYRSDVTRSTDTAETLLKRLGVLDPQAARFLRTDALAQKNLLGRVGRSLTAEANGNNSLLKLQARWSADEAGFFKRLSIEKTASGFASKLETLPLTASTRMASGTITSTLFAATDAARIPDSVSSQLAEVFAAEIDFHRALRKDDRFSVVYETLEGDGEPMQAGRLLSAEFVNDGKTYQAMWFQEPSHSAASATSGFAGHDQVKGGYYTLAGESLKRAFLAAPLAFSRITSGFKMRFHPILQVWKAHLGVDYAAPVGTAVRSVGDGVVEFAGVQSGYGNVIKVKHSSQISTVYAHLNRINVRVGQAVPQGLVIGQVGTTGWSTGPHLHFEYRLNGAYVDPQTIARRNDTVPLTAALRPVFDKAAAQARTALAAAGQMQFSSVE</sequence>
<evidence type="ECO:0000256" key="1">
    <source>
        <dbReference type="ARBA" id="ARBA00001947"/>
    </source>
</evidence>
<evidence type="ECO:0000256" key="2">
    <source>
        <dbReference type="ARBA" id="ARBA00022670"/>
    </source>
</evidence>
<evidence type="ECO:0000256" key="3">
    <source>
        <dbReference type="ARBA" id="ARBA00022723"/>
    </source>
</evidence>
<feature type="domain" description="M23ase beta-sheet core" evidence="7">
    <location>
        <begin position="349"/>
        <end position="443"/>
    </location>
</feature>
<evidence type="ECO:0000256" key="5">
    <source>
        <dbReference type="ARBA" id="ARBA00022833"/>
    </source>
</evidence>
<dbReference type="SUPFAM" id="SSF51261">
    <property type="entry name" value="Duplicated hybrid motif"/>
    <property type="match status" value="1"/>
</dbReference>
<dbReference type="EMBL" id="QFZK01000009">
    <property type="protein sequence ID" value="RFO96222.1"/>
    <property type="molecule type" value="Genomic_DNA"/>
</dbReference>
<evidence type="ECO:0000313" key="8">
    <source>
        <dbReference type="EMBL" id="RFO96222.1"/>
    </source>
</evidence>
<reference evidence="8 9" key="1">
    <citation type="submission" date="2018-05" db="EMBL/GenBank/DDBJ databases">
        <title>Rhodoferax soyangensis sp.nov., isolated from an oligotrophic freshwater lake.</title>
        <authorList>
            <person name="Park M."/>
        </authorList>
    </citation>
    <scope>NUCLEOTIDE SEQUENCE [LARGE SCALE GENOMIC DNA]</scope>
    <source>
        <strain evidence="8 9">IMCC26218</strain>
    </source>
</reference>